<feature type="domain" description="VAN3-binding protein-like auxin canalisation" evidence="2">
    <location>
        <begin position="147"/>
        <end position="197"/>
    </location>
</feature>
<protein>
    <recommendedName>
        <fullName evidence="6">VAN3-binding protein</fullName>
    </recommendedName>
</protein>
<dbReference type="InterPro" id="IPR008546">
    <property type="entry name" value="VAN3-bd-like_auxin_canal"/>
</dbReference>
<dbReference type="PANTHER" id="PTHR31351">
    <property type="entry name" value="EXPRESSED PROTEIN"/>
    <property type="match status" value="1"/>
</dbReference>
<dbReference type="EMBL" id="CACTIH010003619">
    <property type="protein sequence ID" value="CAA2978408.1"/>
    <property type="molecule type" value="Genomic_DNA"/>
</dbReference>
<dbReference type="GO" id="GO:0010087">
    <property type="term" value="P:phloem or xylem histogenesis"/>
    <property type="evidence" value="ECO:0007669"/>
    <property type="project" value="TreeGrafter"/>
</dbReference>
<proteinExistence type="predicted"/>
<keyword evidence="5" id="KW-1185">Reference proteome</keyword>
<dbReference type="InterPro" id="IPR040269">
    <property type="entry name" value="VAB"/>
</dbReference>
<evidence type="ECO:0000259" key="2">
    <source>
        <dbReference type="Pfam" id="PF05703"/>
    </source>
</evidence>
<dbReference type="Gramene" id="OE9A022424T1">
    <property type="protein sequence ID" value="OE9A022424C1"/>
    <property type="gene ID" value="OE9A022424"/>
</dbReference>
<evidence type="ECO:0000313" key="4">
    <source>
        <dbReference type="EMBL" id="CAA2978408.1"/>
    </source>
</evidence>
<dbReference type="Proteomes" id="UP000594638">
    <property type="component" value="Unassembled WGS sequence"/>
</dbReference>
<evidence type="ECO:0008006" key="6">
    <source>
        <dbReference type="Google" id="ProtNLM"/>
    </source>
</evidence>
<organism evidence="4 5">
    <name type="scientific">Olea europaea subsp. europaea</name>
    <dbReference type="NCBI Taxonomy" id="158383"/>
    <lineage>
        <taxon>Eukaryota</taxon>
        <taxon>Viridiplantae</taxon>
        <taxon>Streptophyta</taxon>
        <taxon>Embryophyta</taxon>
        <taxon>Tracheophyta</taxon>
        <taxon>Spermatophyta</taxon>
        <taxon>Magnoliopsida</taxon>
        <taxon>eudicotyledons</taxon>
        <taxon>Gunneridae</taxon>
        <taxon>Pentapetalae</taxon>
        <taxon>asterids</taxon>
        <taxon>lamiids</taxon>
        <taxon>Lamiales</taxon>
        <taxon>Oleaceae</taxon>
        <taxon>Oleeae</taxon>
        <taxon>Olea</taxon>
    </lineage>
</organism>
<feature type="domain" description="Pleckstrin-like plant" evidence="3">
    <location>
        <begin position="372"/>
        <end position="473"/>
    </location>
</feature>
<dbReference type="AlphaFoldDB" id="A0A8S0RG71"/>
<evidence type="ECO:0000313" key="5">
    <source>
        <dbReference type="Proteomes" id="UP000594638"/>
    </source>
</evidence>
<accession>A0A8S0RG71</accession>
<dbReference type="GO" id="GO:0009734">
    <property type="term" value="P:auxin-activated signaling pathway"/>
    <property type="evidence" value="ECO:0007669"/>
    <property type="project" value="TreeGrafter"/>
</dbReference>
<dbReference type="InterPro" id="IPR013666">
    <property type="entry name" value="PH_pln"/>
</dbReference>
<dbReference type="Pfam" id="PF08458">
    <property type="entry name" value="PH_2"/>
    <property type="match status" value="1"/>
</dbReference>
<feature type="domain" description="VAN3-binding protein-like auxin canalisation" evidence="2">
    <location>
        <begin position="206"/>
        <end position="347"/>
    </location>
</feature>
<name>A0A8S0RG71_OLEEU</name>
<evidence type="ECO:0000256" key="1">
    <source>
        <dbReference type="SAM" id="MobiDB-lite"/>
    </source>
</evidence>
<dbReference type="GO" id="GO:0010305">
    <property type="term" value="P:leaf vascular tissue pattern formation"/>
    <property type="evidence" value="ECO:0007669"/>
    <property type="project" value="TreeGrafter"/>
</dbReference>
<dbReference type="Pfam" id="PF05703">
    <property type="entry name" value="Auxin_canalis"/>
    <property type="match status" value="2"/>
</dbReference>
<sequence>MQHTPLVPPTPLHRYHHTLRCNSCKLRITAGTKLLRRRRAARSTVQVIGTRTAADNSAQPRPMLLRCLVTRASSKPQTPRVKSSSLVQDLDIEVIGLSEDETKSSSSLHTVDPSQKNMSYWLQNVEDHDHDQNEVKGEPNLPSVPQPETPLEPMEFLSRSWSLSVNEISRALAKTQMPPTLKNPCVIPEPVMTQHVPNKIPIPFNSRKTGAIGRLFNHKESNNSSMLKKKEKARMENAHMHTVLSVAGLAAALAAVTATENCGSKMSIAMASATELLASYCIELAESAGAGHDHVASTVRSAVDIRRASDLVTLTAAAATALRGEAALKARLPTEAKRSAAVSPYRKDIVNAHSTATFVNRIEEEDTPCVGDLLQHSSKGVLRWKNVSVYINKKCQVIIKLKSKHVGGAFSKKNKCIVYEVIDESAAWPFRKERDNMELYFGVKTAQGLLEFKCKNKIHKQKWVDGIQRLLQRTSCIEETEHTLRILNIKKSN</sequence>
<reference evidence="4 5" key="1">
    <citation type="submission" date="2019-12" db="EMBL/GenBank/DDBJ databases">
        <authorList>
            <person name="Alioto T."/>
            <person name="Alioto T."/>
            <person name="Gomez Garrido J."/>
        </authorList>
    </citation>
    <scope>NUCLEOTIDE SEQUENCE [LARGE SCALE GENOMIC DNA]</scope>
</reference>
<feature type="region of interest" description="Disordered" evidence="1">
    <location>
        <begin position="130"/>
        <end position="149"/>
    </location>
</feature>
<dbReference type="OrthoDB" id="1897931at2759"/>
<gene>
    <name evidence="4" type="ORF">OLEA9_A022424</name>
</gene>
<evidence type="ECO:0000259" key="3">
    <source>
        <dbReference type="Pfam" id="PF08458"/>
    </source>
</evidence>
<comment type="caution">
    <text evidence="4">The sequence shown here is derived from an EMBL/GenBank/DDBJ whole genome shotgun (WGS) entry which is preliminary data.</text>
</comment>
<dbReference type="PANTHER" id="PTHR31351:SF24">
    <property type="entry name" value="VAN3-BINDING PROTEIN-LIKE"/>
    <property type="match status" value="1"/>
</dbReference>